<name>A0A417Y1M1_9ACTN</name>
<feature type="domain" description="Carboxymuconolactone decarboxylase-like" evidence="1">
    <location>
        <begin position="16"/>
        <end position="90"/>
    </location>
</feature>
<evidence type="ECO:0000313" key="2">
    <source>
        <dbReference type="EMBL" id="RHW26560.1"/>
    </source>
</evidence>
<proteinExistence type="predicted"/>
<evidence type="ECO:0000313" key="3">
    <source>
        <dbReference type="Proteomes" id="UP000283644"/>
    </source>
</evidence>
<comment type="caution">
    <text evidence="2">The sequence shown here is derived from an EMBL/GenBank/DDBJ whole genome shotgun (WGS) entry which is preliminary data.</text>
</comment>
<evidence type="ECO:0000259" key="1">
    <source>
        <dbReference type="Pfam" id="PF02627"/>
    </source>
</evidence>
<dbReference type="Proteomes" id="UP000283644">
    <property type="component" value="Unassembled WGS sequence"/>
</dbReference>
<accession>A0A417Y1M1</accession>
<sequence>MANPAQILPDSFKGIGHLMAAVSKGGLPVATLELVALRASQLNGCSACVQSHLETLQNSGESVDRIVGVSAWGESPYFDEAERAALALTDALTRLADSHDAVPDELWREVTKHYDEKQVSALILQISTINLFNRINVTVRERADQPSWKQA</sequence>
<dbReference type="GO" id="GO:0051920">
    <property type="term" value="F:peroxiredoxin activity"/>
    <property type="evidence" value="ECO:0007669"/>
    <property type="project" value="InterPro"/>
</dbReference>
<dbReference type="InterPro" id="IPR029032">
    <property type="entry name" value="AhpD-like"/>
</dbReference>
<dbReference type="NCBIfam" id="TIGR00778">
    <property type="entry name" value="ahpD_dom"/>
    <property type="match status" value="1"/>
</dbReference>
<dbReference type="AlphaFoldDB" id="A0A417Y1M1"/>
<dbReference type="InterPro" id="IPR003779">
    <property type="entry name" value="CMD-like"/>
</dbReference>
<gene>
    <name evidence="2" type="ORF">D0Z08_13920</name>
</gene>
<organism evidence="2 3">
    <name type="scientific">Nocardioides immobilis</name>
    <dbReference type="NCBI Taxonomy" id="2049295"/>
    <lineage>
        <taxon>Bacteria</taxon>
        <taxon>Bacillati</taxon>
        <taxon>Actinomycetota</taxon>
        <taxon>Actinomycetes</taxon>
        <taxon>Propionibacteriales</taxon>
        <taxon>Nocardioidaceae</taxon>
        <taxon>Nocardioides</taxon>
    </lineage>
</organism>
<dbReference type="EMBL" id="QXGH01000017">
    <property type="protein sequence ID" value="RHW26560.1"/>
    <property type="molecule type" value="Genomic_DNA"/>
</dbReference>
<dbReference type="InterPro" id="IPR004675">
    <property type="entry name" value="AhpD_core"/>
</dbReference>
<dbReference type="PANTHER" id="PTHR34846">
    <property type="entry name" value="4-CARBOXYMUCONOLACTONE DECARBOXYLASE FAMILY PROTEIN (AFU_ORTHOLOGUE AFUA_6G11590)"/>
    <property type="match status" value="1"/>
</dbReference>
<protein>
    <submittedName>
        <fullName evidence="2">Carboxymuconolactone decarboxylase family protein</fullName>
    </submittedName>
</protein>
<dbReference type="PANTHER" id="PTHR34846:SF7">
    <property type="entry name" value="BLL7811 PROTEIN"/>
    <property type="match status" value="1"/>
</dbReference>
<keyword evidence="3" id="KW-1185">Reference proteome</keyword>
<reference evidence="2 3" key="1">
    <citation type="submission" date="2018-09" db="EMBL/GenBank/DDBJ databases">
        <title>Genome sequencing of Nocardioides immobilis CCTCC AB 2017083 for comparison to Nocardioides silvaticus.</title>
        <authorList>
            <person name="Li C."/>
            <person name="Wang G."/>
        </authorList>
    </citation>
    <scope>NUCLEOTIDE SEQUENCE [LARGE SCALE GENOMIC DNA]</scope>
    <source>
        <strain evidence="2 3">CCTCC AB 2017083</strain>
    </source>
</reference>
<dbReference type="OrthoDB" id="9801997at2"/>
<dbReference type="SUPFAM" id="SSF69118">
    <property type="entry name" value="AhpD-like"/>
    <property type="match status" value="1"/>
</dbReference>
<dbReference type="Pfam" id="PF02627">
    <property type="entry name" value="CMD"/>
    <property type="match status" value="1"/>
</dbReference>
<dbReference type="Gene3D" id="1.20.1290.10">
    <property type="entry name" value="AhpD-like"/>
    <property type="match status" value="1"/>
</dbReference>